<dbReference type="GO" id="GO:0008061">
    <property type="term" value="F:chitin binding"/>
    <property type="evidence" value="ECO:0007669"/>
    <property type="project" value="InterPro"/>
</dbReference>
<dbReference type="Proteomes" id="UP001059596">
    <property type="component" value="Unassembled WGS sequence"/>
</dbReference>
<dbReference type="Gene3D" id="3.20.20.370">
    <property type="entry name" value="Glycoside hydrolase/deacetylase"/>
    <property type="match status" value="1"/>
</dbReference>
<accession>A0A9P9YQ20</accession>
<dbReference type="Pfam" id="PF00057">
    <property type="entry name" value="Ldl_recept_a"/>
    <property type="match status" value="1"/>
</dbReference>
<dbReference type="AlphaFoldDB" id="A0A9P9YQ20"/>
<dbReference type="SMART" id="SM00494">
    <property type="entry name" value="ChtBD2"/>
    <property type="match status" value="2"/>
</dbReference>
<evidence type="ECO:0000259" key="4">
    <source>
        <dbReference type="PROSITE" id="PS50940"/>
    </source>
</evidence>
<reference evidence="5" key="1">
    <citation type="journal article" date="2023" name="Genome Biol. Evol.">
        <title>Long-read-based Genome Assembly of Drosophila gunungcola Reveals Fewer Chemosensory Genes in Flower-breeding Species.</title>
        <authorList>
            <person name="Negi A."/>
            <person name="Liao B.Y."/>
            <person name="Yeh S.D."/>
        </authorList>
    </citation>
    <scope>NUCLEOTIDE SEQUENCE</scope>
    <source>
        <strain evidence="5">Sukarami</strain>
    </source>
</reference>
<protein>
    <recommendedName>
        <fullName evidence="4">Chitin-binding type-2 domain-containing protein</fullName>
    </recommendedName>
</protein>
<dbReference type="PROSITE" id="PS01209">
    <property type="entry name" value="LDLRA_1"/>
    <property type="match status" value="1"/>
</dbReference>
<evidence type="ECO:0000313" key="5">
    <source>
        <dbReference type="EMBL" id="KAI8041034.1"/>
    </source>
</evidence>
<feature type="disulfide bond" evidence="2">
    <location>
        <begin position="153"/>
        <end position="165"/>
    </location>
</feature>
<name>A0A9P9YQ20_9MUSC</name>
<dbReference type="InterPro" id="IPR002557">
    <property type="entry name" value="Chitin-bd_dom"/>
</dbReference>
<dbReference type="InterPro" id="IPR011330">
    <property type="entry name" value="Glyco_hydro/deAcase_b/a-brl"/>
</dbReference>
<keyword evidence="6" id="KW-1185">Reference proteome</keyword>
<evidence type="ECO:0000256" key="3">
    <source>
        <dbReference type="SAM" id="SignalP"/>
    </source>
</evidence>
<dbReference type="InterPro" id="IPR002172">
    <property type="entry name" value="LDrepeatLR_classA_rpt"/>
</dbReference>
<feature type="disulfide bond" evidence="2">
    <location>
        <begin position="172"/>
        <end position="187"/>
    </location>
</feature>
<dbReference type="InterPro" id="IPR036055">
    <property type="entry name" value="LDL_receptor-like_sf"/>
</dbReference>
<feature type="domain" description="Chitin-binding type-2" evidence="4">
    <location>
        <begin position="30"/>
        <end position="96"/>
    </location>
</feature>
<dbReference type="PROSITE" id="PS50940">
    <property type="entry name" value="CHIT_BIND_II"/>
    <property type="match status" value="1"/>
</dbReference>
<feature type="signal peptide" evidence="3">
    <location>
        <begin position="1"/>
        <end position="20"/>
    </location>
</feature>
<dbReference type="PANTHER" id="PTHR45985">
    <property type="match status" value="1"/>
</dbReference>
<feature type="disulfide bond" evidence="2">
    <location>
        <begin position="160"/>
        <end position="178"/>
    </location>
</feature>
<dbReference type="Gene3D" id="2.170.140.10">
    <property type="entry name" value="Chitin binding domain"/>
    <property type="match status" value="2"/>
</dbReference>
<keyword evidence="3" id="KW-0732">Signal</keyword>
<dbReference type="SUPFAM" id="SSF88713">
    <property type="entry name" value="Glycoside hydrolase/deacetylase"/>
    <property type="match status" value="1"/>
</dbReference>
<dbReference type="GO" id="GO:0005975">
    <property type="term" value="P:carbohydrate metabolic process"/>
    <property type="evidence" value="ECO:0007669"/>
    <property type="project" value="InterPro"/>
</dbReference>
<dbReference type="InterPro" id="IPR023415">
    <property type="entry name" value="LDLR_class-A_CS"/>
</dbReference>
<comment type="caution">
    <text evidence="5">The sequence shown here is derived from an EMBL/GenBank/DDBJ whole genome shotgun (WGS) entry which is preliminary data.</text>
</comment>
<sequence>MARWWPILSVLCLCLAVAHGQDKLEGVDVEEVCADRPADEYFRLETDGDCREVYRCDSAGEDGTWRLAPIRCAGGLAFDVLRQLCDWKSNVKSCDVLESKCTKSGLKEIQCPSGLAFDVIKQTCDWKAKVTNCDEKEKPRKAKPILKTDEPICPSGKLSCGDGECLDKELFCNGKSDCKDESDENACSVDEDPNRAPECDPTQCALPDCFCSADGTRIPGGIEPQQVPQMITITFNGAVNVDNIDLYEDIFNGQRQNPNGCSIKGTFFVSHKYTNYSAVQDLHRRGHEISVFSLTHKDDPNYWTGGSYDDWLAEMAGSRLIVERFANITDGSIIGMRAPYLRVGGNKQFEMMADQFFVYDASITASLGRVPIWPYTLYFRMPHNAMAMRTTARRVAIPFGRW</sequence>
<dbReference type="Gene3D" id="4.10.400.10">
    <property type="entry name" value="Low-density Lipoprotein Receptor"/>
    <property type="match status" value="1"/>
</dbReference>
<evidence type="ECO:0000313" key="6">
    <source>
        <dbReference type="Proteomes" id="UP001059596"/>
    </source>
</evidence>
<keyword evidence="1 2" id="KW-1015">Disulfide bond</keyword>
<proteinExistence type="predicted"/>
<dbReference type="InterPro" id="IPR052740">
    <property type="entry name" value="CE4"/>
</dbReference>
<dbReference type="Pfam" id="PF01607">
    <property type="entry name" value="CBM_14"/>
    <property type="match status" value="2"/>
</dbReference>
<dbReference type="GO" id="GO:0005576">
    <property type="term" value="C:extracellular region"/>
    <property type="evidence" value="ECO:0007669"/>
    <property type="project" value="InterPro"/>
</dbReference>
<dbReference type="PANTHER" id="PTHR45985:SF1">
    <property type="entry name" value="VERMIFORM, ISOFORM I"/>
    <property type="match status" value="1"/>
</dbReference>
<evidence type="ECO:0000256" key="2">
    <source>
        <dbReference type="PROSITE-ProRule" id="PRU00124"/>
    </source>
</evidence>
<dbReference type="InterPro" id="IPR036508">
    <property type="entry name" value="Chitin-bd_dom_sf"/>
</dbReference>
<feature type="chain" id="PRO_5040254598" description="Chitin-binding type-2 domain-containing protein" evidence="3">
    <location>
        <begin position="21"/>
        <end position="402"/>
    </location>
</feature>
<dbReference type="FunFam" id="4.10.400.10:FF:000128">
    <property type="entry name" value="Vermiform, isoform H"/>
    <property type="match status" value="1"/>
</dbReference>
<evidence type="ECO:0000256" key="1">
    <source>
        <dbReference type="ARBA" id="ARBA00023157"/>
    </source>
</evidence>
<dbReference type="CDD" id="cd00112">
    <property type="entry name" value="LDLa"/>
    <property type="match status" value="1"/>
</dbReference>
<organism evidence="5 6">
    <name type="scientific">Drosophila gunungcola</name>
    <name type="common">fruit fly</name>
    <dbReference type="NCBI Taxonomy" id="103775"/>
    <lineage>
        <taxon>Eukaryota</taxon>
        <taxon>Metazoa</taxon>
        <taxon>Ecdysozoa</taxon>
        <taxon>Arthropoda</taxon>
        <taxon>Hexapoda</taxon>
        <taxon>Insecta</taxon>
        <taxon>Pterygota</taxon>
        <taxon>Neoptera</taxon>
        <taxon>Endopterygota</taxon>
        <taxon>Diptera</taxon>
        <taxon>Brachycera</taxon>
        <taxon>Muscomorpha</taxon>
        <taxon>Ephydroidea</taxon>
        <taxon>Drosophilidae</taxon>
        <taxon>Drosophila</taxon>
        <taxon>Sophophora</taxon>
    </lineage>
</organism>
<dbReference type="PROSITE" id="PS50068">
    <property type="entry name" value="LDLRA_2"/>
    <property type="match status" value="1"/>
</dbReference>
<dbReference type="EMBL" id="JAMKOV010000003">
    <property type="protein sequence ID" value="KAI8041034.1"/>
    <property type="molecule type" value="Genomic_DNA"/>
</dbReference>
<dbReference type="SUPFAM" id="SSF57424">
    <property type="entry name" value="LDL receptor-like module"/>
    <property type="match status" value="1"/>
</dbReference>
<gene>
    <name evidence="5" type="ORF">M5D96_005285</name>
</gene>
<dbReference type="GO" id="GO:0016787">
    <property type="term" value="F:hydrolase activity"/>
    <property type="evidence" value="ECO:0007669"/>
    <property type="project" value="UniProtKB-ARBA"/>
</dbReference>
<dbReference type="SMART" id="SM00192">
    <property type="entry name" value="LDLa"/>
    <property type="match status" value="1"/>
</dbReference>
<dbReference type="SUPFAM" id="SSF57625">
    <property type="entry name" value="Invertebrate chitin-binding proteins"/>
    <property type="match status" value="2"/>
</dbReference>